<dbReference type="AlphaFoldDB" id="A0A1G9S6A6"/>
<dbReference type="GO" id="GO:0004175">
    <property type="term" value="F:endopeptidase activity"/>
    <property type="evidence" value="ECO:0007669"/>
    <property type="project" value="UniProtKB-ARBA"/>
</dbReference>
<dbReference type="STRING" id="321763.SAMN04488692_12610"/>
<dbReference type="GO" id="GO:0006508">
    <property type="term" value="P:proteolysis"/>
    <property type="evidence" value="ECO:0007669"/>
    <property type="project" value="UniProtKB-KW"/>
</dbReference>
<proteinExistence type="predicted"/>
<dbReference type="RefSeq" id="WP_089761727.1">
    <property type="nucleotide sequence ID" value="NZ_FNGO01000026.1"/>
</dbReference>
<reference evidence="3 4" key="1">
    <citation type="submission" date="2016-10" db="EMBL/GenBank/DDBJ databases">
        <authorList>
            <person name="de Groot N.N."/>
        </authorList>
    </citation>
    <scope>NUCLEOTIDE SEQUENCE [LARGE SCALE GENOMIC DNA]</scope>
    <source>
        <strain evidence="3 4">SLAS-1</strain>
    </source>
</reference>
<feature type="transmembrane region" description="Helical" evidence="1">
    <location>
        <begin position="55"/>
        <end position="74"/>
    </location>
</feature>
<organism evidence="3 4">
    <name type="scientific">Halarsenatibacter silvermanii</name>
    <dbReference type="NCBI Taxonomy" id="321763"/>
    <lineage>
        <taxon>Bacteria</taxon>
        <taxon>Bacillati</taxon>
        <taxon>Bacillota</taxon>
        <taxon>Clostridia</taxon>
        <taxon>Halanaerobiales</taxon>
        <taxon>Halarsenatibacteraceae</taxon>
        <taxon>Halarsenatibacter</taxon>
    </lineage>
</organism>
<keyword evidence="4" id="KW-1185">Reference proteome</keyword>
<protein>
    <submittedName>
        <fullName evidence="3">Membrane protease YdiL, CAAX protease family</fullName>
    </submittedName>
</protein>
<evidence type="ECO:0000313" key="3">
    <source>
        <dbReference type="EMBL" id="SDM30830.1"/>
    </source>
</evidence>
<dbReference type="GO" id="GO:0080120">
    <property type="term" value="P:CAAX-box protein maturation"/>
    <property type="evidence" value="ECO:0007669"/>
    <property type="project" value="UniProtKB-ARBA"/>
</dbReference>
<accession>A0A1G9S6A6</accession>
<feature type="domain" description="CAAX prenyl protease 2/Lysostaphin resistance protein A-like" evidence="2">
    <location>
        <begin position="137"/>
        <end position="224"/>
    </location>
</feature>
<feature type="transmembrane region" description="Helical" evidence="1">
    <location>
        <begin position="211"/>
        <end position="234"/>
    </location>
</feature>
<gene>
    <name evidence="3" type="ORF">SAMN04488692_12610</name>
</gene>
<keyword evidence="3" id="KW-0645">Protease</keyword>
<keyword evidence="1" id="KW-0472">Membrane</keyword>
<evidence type="ECO:0000256" key="1">
    <source>
        <dbReference type="SAM" id="Phobius"/>
    </source>
</evidence>
<feature type="transmembrane region" description="Helical" evidence="1">
    <location>
        <begin position="28"/>
        <end position="49"/>
    </location>
</feature>
<evidence type="ECO:0000259" key="2">
    <source>
        <dbReference type="Pfam" id="PF02517"/>
    </source>
</evidence>
<feature type="transmembrane region" description="Helical" evidence="1">
    <location>
        <begin position="246"/>
        <end position="266"/>
    </location>
</feature>
<keyword evidence="1" id="KW-0812">Transmembrane</keyword>
<dbReference type="PANTHER" id="PTHR36435">
    <property type="entry name" value="SLR1288 PROTEIN"/>
    <property type="match status" value="1"/>
</dbReference>
<feature type="transmembrane region" description="Helical" evidence="1">
    <location>
        <begin position="95"/>
        <end position="119"/>
    </location>
</feature>
<evidence type="ECO:0000313" key="4">
    <source>
        <dbReference type="Proteomes" id="UP000199476"/>
    </source>
</evidence>
<keyword evidence="3" id="KW-0378">Hydrolase</keyword>
<dbReference type="Pfam" id="PF02517">
    <property type="entry name" value="Rce1-like"/>
    <property type="match status" value="1"/>
</dbReference>
<name>A0A1G9S6A6_9FIRM</name>
<dbReference type="EMBL" id="FNGO01000026">
    <property type="protein sequence ID" value="SDM30830.1"/>
    <property type="molecule type" value="Genomic_DNA"/>
</dbReference>
<dbReference type="InterPro" id="IPR003675">
    <property type="entry name" value="Rce1/LyrA-like_dom"/>
</dbReference>
<feature type="transmembrane region" description="Helical" evidence="1">
    <location>
        <begin position="172"/>
        <end position="205"/>
    </location>
</feature>
<dbReference type="PANTHER" id="PTHR36435:SF1">
    <property type="entry name" value="CAAX AMINO TERMINAL PROTEASE FAMILY PROTEIN"/>
    <property type="match status" value="1"/>
</dbReference>
<dbReference type="Proteomes" id="UP000199476">
    <property type="component" value="Unassembled WGS sequence"/>
</dbReference>
<keyword evidence="1" id="KW-1133">Transmembrane helix</keyword>
<dbReference type="OrthoDB" id="4177129at2"/>
<dbReference type="InterPro" id="IPR052710">
    <property type="entry name" value="CAAX_protease"/>
</dbReference>
<sequence length="277" mass="31167">MNFKFQDENNDSSEKAYPGWWEAIKLSLLLILFHLISGAALSSIWGVFASPPAPFWLYGLISAAVNIGIIRYALAKGNIDLRSCLGNRLRAAEPYLITTFMIFGFSIISSLIVNMLRIFSEAGLYGEIVRMIRAESPPVLLIIIVIFPAVLEEIFFRGIIFRGLKKNHGFVIGLLFSSFLFGFVHFNFLQGVSAFLMGLVLGWLYWSYNSLFVVIYAHLINNFLAVIFNVYFYIPGYSFSEQRMAQPPGFSVLGLILAGLGIYFVMSSKEKENEVNS</sequence>
<feature type="transmembrane region" description="Helical" evidence="1">
    <location>
        <begin position="139"/>
        <end position="160"/>
    </location>
</feature>